<dbReference type="Proteomes" id="UP000886597">
    <property type="component" value="Unassembled WGS sequence"/>
</dbReference>
<gene>
    <name evidence="2" type="ORF">TK11N_11840</name>
    <name evidence="3" type="ORF">TK2N_12380</name>
</gene>
<dbReference type="Pfam" id="PF00583">
    <property type="entry name" value="Acetyltransf_1"/>
    <property type="match status" value="1"/>
</dbReference>
<dbReference type="PROSITE" id="PS51186">
    <property type="entry name" value="GNAT"/>
    <property type="match status" value="1"/>
</dbReference>
<dbReference type="InterPro" id="IPR000182">
    <property type="entry name" value="GNAT_dom"/>
</dbReference>
<evidence type="ECO:0000313" key="4">
    <source>
        <dbReference type="Proteomes" id="UP000886597"/>
    </source>
</evidence>
<evidence type="ECO:0000259" key="1">
    <source>
        <dbReference type="PROSITE" id="PS51186"/>
    </source>
</evidence>
<evidence type="ECO:0000313" key="2">
    <source>
        <dbReference type="EMBL" id="GEQ49332.1"/>
    </source>
</evidence>
<dbReference type="GO" id="GO:0016747">
    <property type="term" value="F:acyltransferase activity, transferring groups other than amino-acyl groups"/>
    <property type="evidence" value="ECO:0007669"/>
    <property type="project" value="InterPro"/>
</dbReference>
<reference evidence="3" key="2">
    <citation type="journal article" date="2020" name="Int. Dairy J.">
        <title>Lactic acid bacterial diversity in Brie cheese focusing on salt concentration and pH of isolation medium and characterisation of halophilic and alkaliphilic lactic acid bacterial isolates.</title>
        <authorList>
            <person name="Unno R."/>
            <person name="Matsutani M."/>
            <person name="Suzuki T."/>
            <person name="Kodama K."/>
            <person name="Matsushita H."/>
            <person name="Yamasato K."/>
            <person name="Koizumi Y."/>
            <person name="Ishikawa M."/>
        </authorList>
    </citation>
    <scope>NUCLEOTIDE SEQUENCE</scope>
    <source>
        <strain evidence="3">7C1</strain>
        <strain evidence="2">8C4</strain>
    </source>
</reference>
<keyword evidence="5" id="KW-1185">Reference proteome</keyword>
<dbReference type="InterPro" id="IPR016181">
    <property type="entry name" value="Acyl_CoA_acyltransferase"/>
</dbReference>
<dbReference type="Proteomes" id="UP000886607">
    <property type="component" value="Unassembled WGS sequence"/>
</dbReference>
<evidence type="ECO:0000313" key="3">
    <source>
        <dbReference type="EMBL" id="GEQ54394.1"/>
    </source>
</evidence>
<dbReference type="EMBL" id="BKBO01000016">
    <property type="protein sequence ID" value="GEQ49332.1"/>
    <property type="molecule type" value="Genomic_DNA"/>
</dbReference>
<accession>A0AAN4RKU1</accession>
<evidence type="ECO:0000313" key="5">
    <source>
        <dbReference type="Proteomes" id="UP000886607"/>
    </source>
</evidence>
<dbReference type="Gene3D" id="3.40.630.30">
    <property type="match status" value="1"/>
</dbReference>
<proteinExistence type="predicted"/>
<dbReference type="RefSeq" id="WP_202583941.1">
    <property type="nucleotide sequence ID" value="NZ_BKBO01000016.1"/>
</dbReference>
<dbReference type="CDD" id="cd04301">
    <property type="entry name" value="NAT_SF"/>
    <property type="match status" value="1"/>
</dbReference>
<dbReference type="SUPFAM" id="SSF55729">
    <property type="entry name" value="Acyl-CoA N-acyltransferases (Nat)"/>
    <property type="match status" value="1"/>
</dbReference>
<dbReference type="AlphaFoldDB" id="A0AAN4RKU1"/>
<organism evidence="3 4">
    <name type="scientific">Tetragenococcus koreensis</name>
    <dbReference type="NCBI Taxonomy" id="290335"/>
    <lineage>
        <taxon>Bacteria</taxon>
        <taxon>Bacillati</taxon>
        <taxon>Bacillota</taxon>
        <taxon>Bacilli</taxon>
        <taxon>Lactobacillales</taxon>
        <taxon>Enterococcaceae</taxon>
        <taxon>Tetragenococcus</taxon>
    </lineage>
</organism>
<name>A0AAN4RKU1_9ENTE</name>
<reference evidence="3" key="1">
    <citation type="submission" date="2019-08" db="EMBL/GenBank/DDBJ databases">
        <authorList>
            <person name="Ishikawa M."/>
            <person name="Suzuki T."/>
            <person name="Matsutani M."/>
        </authorList>
    </citation>
    <scope>NUCLEOTIDE SEQUENCE</scope>
    <source>
        <strain evidence="3">7C1</strain>
        <strain evidence="2">8C4</strain>
    </source>
</reference>
<dbReference type="EMBL" id="BKBQ01000016">
    <property type="protein sequence ID" value="GEQ54394.1"/>
    <property type="molecule type" value="Genomic_DNA"/>
</dbReference>
<sequence>MENETKLCPLDENVIEECVDLFIATFSKEPWNDVYESRKQVFTFFENHINNNYFVGYVLKENNTVIALSIGTKKPWIKGMEYYIDQFCVKTNFQGRGVGSEFLFLIETDIKKKGMNAIILNTVKGFPSESFYLKNGFQLLEETVFLAK</sequence>
<comment type="caution">
    <text evidence="3">The sequence shown here is derived from an EMBL/GenBank/DDBJ whole genome shotgun (WGS) entry which is preliminary data.</text>
</comment>
<protein>
    <submittedName>
        <fullName evidence="3">N-acetyltransferase</fullName>
    </submittedName>
</protein>
<feature type="domain" description="N-acetyltransferase" evidence="1">
    <location>
        <begin position="5"/>
        <end position="148"/>
    </location>
</feature>